<keyword evidence="2" id="KW-1185">Reference proteome</keyword>
<gene>
    <name evidence="1" type="ORF">NE237_003199</name>
</gene>
<dbReference type="AlphaFoldDB" id="A0A9Q0KGM5"/>
<organism evidence="1 2">
    <name type="scientific">Protea cynaroides</name>
    <dbReference type="NCBI Taxonomy" id="273540"/>
    <lineage>
        <taxon>Eukaryota</taxon>
        <taxon>Viridiplantae</taxon>
        <taxon>Streptophyta</taxon>
        <taxon>Embryophyta</taxon>
        <taxon>Tracheophyta</taxon>
        <taxon>Spermatophyta</taxon>
        <taxon>Magnoliopsida</taxon>
        <taxon>Proteales</taxon>
        <taxon>Proteaceae</taxon>
        <taxon>Protea</taxon>
    </lineage>
</organism>
<dbReference type="EMBL" id="JAMYWD010000005">
    <property type="protein sequence ID" value="KAJ4970100.1"/>
    <property type="molecule type" value="Genomic_DNA"/>
</dbReference>
<protein>
    <submittedName>
        <fullName evidence="1">Uncharacterized protein</fullName>
    </submittedName>
</protein>
<evidence type="ECO:0000313" key="2">
    <source>
        <dbReference type="Proteomes" id="UP001141806"/>
    </source>
</evidence>
<comment type="caution">
    <text evidence="1">The sequence shown here is derived from an EMBL/GenBank/DDBJ whole genome shotgun (WGS) entry which is preliminary data.</text>
</comment>
<reference evidence="1" key="1">
    <citation type="journal article" date="2023" name="Plant J.">
        <title>The genome of the king protea, Protea cynaroides.</title>
        <authorList>
            <person name="Chang J."/>
            <person name="Duong T.A."/>
            <person name="Schoeman C."/>
            <person name="Ma X."/>
            <person name="Roodt D."/>
            <person name="Barker N."/>
            <person name="Li Z."/>
            <person name="Van de Peer Y."/>
            <person name="Mizrachi E."/>
        </authorList>
    </citation>
    <scope>NUCLEOTIDE SEQUENCE</scope>
    <source>
        <tissue evidence="1">Young leaves</tissue>
    </source>
</reference>
<accession>A0A9Q0KGM5</accession>
<sequence>MRLRVTLKLVIAAEITKASIMRVHDIYENLEHRGYFRRGLGIICPFEADLVDTDVRGLWIHPERLYVTLMIGYGNLLTSSGWNAFAENLWRIVSKFRLE</sequence>
<name>A0A9Q0KGM5_9MAGN</name>
<dbReference type="Proteomes" id="UP001141806">
    <property type="component" value="Unassembled WGS sequence"/>
</dbReference>
<evidence type="ECO:0000313" key="1">
    <source>
        <dbReference type="EMBL" id="KAJ4970100.1"/>
    </source>
</evidence>
<proteinExistence type="predicted"/>